<dbReference type="InterPro" id="IPR027417">
    <property type="entry name" value="P-loop_NTPase"/>
</dbReference>
<dbReference type="PANTHER" id="PTHR43023">
    <property type="entry name" value="PROTEIN TRIGALACTOSYLDIACYLGLYCEROL 3, CHLOROPLASTIC"/>
    <property type="match status" value="1"/>
</dbReference>
<reference evidence="5 6" key="1">
    <citation type="submission" date="2020-06" db="EMBL/GenBank/DDBJ databases">
        <title>The endosymbiont of the kinetoplastid Bodo saltans is a Paracaedibacter-like alpha-proteobacterium possessing a putative toxin-antitoxin system.</title>
        <authorList>
            <person name="Midha S."/>
            <person name="Rigden D.J."/>
            <person name="Siozios S."/>
            <person name="Hurst G.D.D."/>
            <person name="Jackson A.P."/>
        </authorList>
    </citation>
    <scope>NUCLEOTIDE SEQUENCE [LARGE SCALE GENOMIC DNA]</scope>
    <source>
        <strain evidence="5">Lake Konstanz</strain>
    </source>
</reference>
<dbReference type="GO" id="GO:0016887">
    <property type="term" value="F:ATP hydrolysis activity"/>
    <property type="evidence" value="ECO:0007669"/>
    <property type="project" value="InterPro"/>
</dbReference>
<gene>
    <name evidence="5" type="primary">mkl</name>
    <name evidence="5" type="ORF">CPBP_00919</name>
</gene>
<evidence type="ECO:0000256" key="2">
    <source>
        <dbReference type="ARBA" id="ARBA00022741"/>
    </source>
</evidence>
<dbReference type="PROSITE" id="PS50893">
    <property type="entry name" value="ABC_TRANSPORTER_2"/>
    <property type="match status" value="1"/>
</dbReference>
<dbReference type="EMBL" id="CP054719">
    <property type="protein sequence ID" value="QOL20138.1"/>
    <property type="molecule type" value="Genomic_DNA"/>
</dbReference>
<name>A0A7L9RUU1_9PROT</name>
<dbReference type="KEGG" id="pbal:CPBP_00919"/>
<evidence type="ECO:0000313" key="6">
    <source>
        <dbReference type="Proteomes" id="UP000594001"/>
    </source>
</evidence>
<accession>A0A7L9RUU1</accession>
<dbReference type="Pfam" id="PF00005">
    <property type="entry name" value="ABC_tran"/>
    <property type="match status" value="1"/>
</dbReference>
<dbReference type="PROSITE" id="PS00211">
    <property type="entry name" value="ABC_TRANSPORTER_1"/>
    <property type="match status" value="1"/>
</dbReference>
<dbReference type="InterPro" id="IPR003439">
    <property type="entry name" value="ABC_transporter-like_ATP-bd"/>
</dbReference>
<keyword evidence="6" id="KW-1185">Reference proteome</keyword>
<dbReference type="InterPro" id="IPR017871">
    <property type="entry name" value="ABC_transporter-like_CS"/>
</dbReference>
<dbReference type="AlphaFoldDB" id="A0A7L9RUU1"/>
<keyword evidence="3 5" id="KW-0067">ATP-binding</keyword>
<dbReference type="SMART" id="SM00382">
    <property type="entry name" value="AAA"/>
    <property type="match status" value="1"/>
</dbReference>
<dbReference type="GO" id="GO:0005524">
    <property type="term" value="F:ATP binding"/>
    <property type="evidence" value="ECO:0007669"/>
    <property type="project" value="UniProtKB-KW"/>
</dbReference>
<keyword evidence="2" id="KW-0547">Nucleotide-binding</keyword>
<dbReference type="RefSeq" id="WP_350331693.1">
    <property type="nucleotide sequence ID" value="NZ_CP054719.1"/>
</dbReference>
<dbReference type="SUPFAM" id="SSF52540">
    <property type="entry name" value="P-loop containing nucleoside triphosphate hydrolases"/>
    <property type="match status" value="1"/>
</dbReference>
<feature type="domain" description="ABC transporter" evidence="4">
    <location>
        <begin position="9"/>
        <end position="246"/>
    </location>
</feature>
<organism evidence="5 6">
    <name type="scientific">Candidatus Bodocaedibacter vickermanii</name>
    <dbReference type="NCBI Taxonomy" id="2741701"/>
    <lineage>
        <taxon>Bacteria</taxon>
        <taxon>Pseudomonadati</taxon>
        <taxon>Pseudomonadota</taxon>
        <taxon>Alphaproteobacteria</taxon>
        <taxon>Holosporales</taxon>
        <taxon>Candidatus Paracaedibacteraceae</taxon>
        <taxon>Candidatus Bodocaedibacter</taxon>
    </lineage>
</organism>
<evidence type="ECO:0000256" key="1">
    <source>
        <dbReference type="ARBA" id="ARBA00022448"/>
    </source>
</evidence>
<dbReference type="Proteomes" id="UP000594001">
    <property type="component" value="Chromosome"/>
</dbReference>
<sequence>MKTNANIKIQLRNLHKSFGKKIILNGLDLNVHDKESFVVIGPSGVGKSVLLKCMLGLLPIDRGSIIVDGGETSKLTGKKRNQFLKKFAIVFQGGALFDSMKIWENVAFGLIQGQGVPAPLAKKLAIEKLELVGMNAAVGEQRPNELSGGMQKRVAIARAIIMEPEILLFDEPTAGLDPVTANLINQLIRKCHDELNITTFTITHDMSTVHTVADRVGMLNDGKIIWEGTLKEIAKSDNHFVQQFIHQQTFEN</sequence>
<dbReference type="Gene3D" id="3.40.50.300">
    <property type="entry name" value="P-loop containing nucleotide triphosphate hydrolases"/>
    <property type="match status" value="1"/>
</dbReference>
<evidence type="ECO:0000313" key="5">
    <source>
        <dbReference type="EMBL" id="QOL20138.1"/>
    </source>
</evidence>
<dbReference type="PANTHER" id="PTHR43023:SF6">
    <property type="entry name" value="INTERMEMBRANE PHOSPHOLIPID TRANSPORT SYSTEM ATP-BINDING PROTEIN MLAF"/>
    <property type="match status" value="1"/>
</dbReference>
<dbReference type="InterPro" id="IPR003593">
    <property type="entry name" value="AAA+_ATPase"/>
</dbReference>
<evidence type="ECO:0000256" key="3">
    <source>
        <dbReference type="ARBA" id="ARBA00022840"/>
    </source>
</evidence>
<proteinExistence type="predicted"/>
<protein>
    <submittedName>
        <fullName evidence="5">Putative ribonucleotide transport ATP-binding protein mkl</fullName>
    </submittedName>
</protein>
<evidence type="ECO:0000259" key="4">
    <source>
        <dbReference type="PROSITE" id="PS50893"/>
    </source>
</evidence>
<keyword evidence="1" id="KW-0813">Transport</keyword>